<feature type="transmembrane region" description="Helical" evidence="2">
    <location>
        <begin position="93"/>
        <end position="113"/>
    </location>
</feature>
<dbReference type="Proteomes" id="UP000094869">
    <property type="component" value="Unassembled WGS sequence"/>
</dbReference>
<dbReference type="PANTHER" id="PTHR30487">
    <property type="entry name" value="TYPE 4 PREPILIN-LIKE PROTEINS LEADER PEPTIDE-PROCESSING ENZYME"/>
    <property type="match status" value="1"/>
</dbReference>
<dbReference type="PANTHER" id="PTHR30487:SF0">
    <property type="entry name" value="PREPILIN LEADER PEPTIDASE_N-METHYLTRANSFERASE-RELATED"/>
    <property type="match status" value="1"/>
</dbReference>
<name>A0A1E3U7I6_9FIRM</name>
<evidence type="ECO:0000313" key="6">
    <source>
        <dbReference type="EMBL" id="ODR53237.1"/>
    </source>
</evidence>
<dbReference type="Proteomes" id="UP000094067">
    <property type="component" value="Unassembled WGS sequence"/>
</dbReference>
<evidence type="ECO:0000256" key="2">
    <source>
        <dbReference type="SAM" id="Phobius"/>
    </source>
</evidence>
<dbReference type="Proteomes" id="UP000094271">
    <property type="component" value="Unassembled WGS sequence"/>
</dbReference>
<evidence type="ECO:0000256" key="1">
    <source>
        <dbReference type="ARBA" id="ARBA00005801"/>
    </source>
</evidence>
<protein>
    <submittedName>
        <fullName evidence="4">Type 4 prepilin-like proteins leader peptide-processing enzyme</fullName>
    </submittedName>
</protein>
<organism evidence="5 8">
    <name type="scientific">Eisenbergiella tayi</name>
    <dbReference type="NCBI Taxonomy" id="1432052"/>
    <lineage>
        <taxon>Bacteria</taxon>
        <taxon>Bacillati</taxon>
        <taxon>Bacillota</taxon>
        <taxon>Clostridia</taxon>
        <taxon>Lachnospirales</taxon>
        <taxon>Lachnospiraceae</taxon>
        <taxon>Eisenbergiella</taxon>
    </lineage>
</organism>
<evidence type="ECO:0000313" key="9">
    <source>
        <dbReference type="Proteomes" id="UP000094869"/>
    </source>
</evidence>
<dbReference type="EMBL" id="MCGH01000005">
    <property type="protein sequence ID" value="ODM02005.1"/>
    <property type="molecule type" value="Genomic_DNA"/>
</dbReference>
<feature type="transmembrane region" description="Helical" evidence="2">
    <location>
        <begin position="152"/>
        <end position="182"/>
    </location>
</feature>
<dbReference type="OrthoDB" id="9789291at2"/>
<dbReference type="EMBL" id="MEHA01000039">
    <property type="protein sequence ID" value="ODR42165.1"/>
    <property type="molecule type" value="Genomic_DNA"/>
</dbReference>
<dbReference type="RefSeq" id="WP_069155238.1">
    <property type="nucleotide sequence ID" value="NZ_DBFYTW010000395.1"/>
</dbReference>
<feature type="transmembrane region" description="Helical" evidence="2">
    <location>
        <begin position="119"/>
        <end position="140"/>
    </location>
</feature>
<keyword evidence="2" id="KW-1133">Transmembrane helix</keyword>
<feature type="transmembrane region" description="Helical" evidence="2">
    <location>
        <begin position="41"/>
        <end position="61"/>
    </location>
</feature>
<reference evidence="5 8" key="3">
    <citation type="submission" date="2016-08" db="EMBL/GenBank/DDBJ databases">
        <authorList>
            <person name="Seilhamer J.J."/>
        </authorList>
    </citation>
    <scope>NUCLEOTIDE SEQUENCE [LARGE SCALE GENOMIC DNA]</scope>
    <source>
        <strain evidence="5 8">NML150140-1</strain>
    </source>
</reference>
<dbReference type="EMBL" id="MEHD01000027">
    <property type="protein sequence ID" value="ODR53237.1"/>
    <property type="molecule type" value="Genomic_DNA"/>
</dbReference>
<gene>
    <name evidence="4" type="primary">comC_2</name>
    <name evidence="5" type="ORF">BEI59_32000</name>
    <name evidence="4" type="ORF">BEI61_06004</name>
    <name evidence="6" type="ORF">BEI63_18905</name>
</gene>
<evidence type="ECO:0000313" key="8">
    <source>
        <dbReference type="Proteomes" id="UP000094271"/>
    </source>
</evidence>
<comment type="caution">
    <text evidence="5">The sequence shown here is derived from an EMBL/GenBank/DDBJ whole genome shotgun (WGS) entry which is preliminary data.</text>
</comment>
<evidence type="ECO:0000313" key="5">
    <source>
        <dbReference type="EMBL" id="ODR42165.1"/>
    </source>
</evidence>
<evidence type="ECO:0000259" key="3">
    <source>
        <dbReference type="Pfam" id="PF01478"/>
    </source>
</evidence>
<reference evidence="6 9" key="2">
    <citation type="submission" date="2016-08" db="EMBL/GenBank/DDBJ databases">
        <title>Characterization of Isolates of Eisenbergiella tayi Derived from Blood Cultures, Using Whole Genome Sequencing.</title>
        <authorList>
            <person name="Bernier A.-M."/>
            <person name="Burdz T."/>
            <person name="Wiebe D."/>
            <person name="Bernard K."/>
        </authorList>
    </citation>
    <scope>NUCLEOTIDE SEQUENCE [LARGE SCALE GENOMIC DNA]</scope>
    <source>
        <strain evidence="6 9">NML120146</strain>
    </source>
</reference>
<dbReference type="InterPro" id="IPR000045">
    <property type="entry name" value="Prepilin_IV_endopep_pep"/>
</dbReference>
<dbReference type="GO" id="GO:0004190">
    <property type="term" value="F:aspartic-type endopeptidase activity"/>
    <property type="evidence" value="ECO:0007669"/>
    <property type="project" value="InterPro"/>
</dbReference>
<dbReference type="Gene3D" id="1.20.120.1220">
    <property type="match status" value="1"/>
</dbReference>
<dbReference type="GO" id="GO:0005886">
    <property type="term" value="C:plasma membrane"/>
    <property type="evidence" value="ECO:0007669"/>
    <property type="project" value="TreeGrafter"/>
</dbReference>
<dbReference type="GO" id="GO:0006465">
    <property type="term" value="P:signal peptide processing"/>
    <property type="evidence" value="ECO:0007669"/>
    <property type="project" value="TreeGrafter"/>
</dbReference>
<evidence type="ECO:0000313" key="7">
    <source>
        <dbReference type="Proteomes" id="UP000094067"/>
    </source>
</evidence>
<keyword evidence="2" id="KW-0472">Membrane</keyword>
<dbReference type="InterPro" id="IPR050882">
    <property type="entry name" value="Prepilin_peptidase/N-MTase"/>
</dbReference>
<keyword evidence="9" id="KW-1185">Reference proteome</keyword>
<dbReference type="AlphaFoldDB" id="A0A1E3U7I6"/>
<comment type="similarity">
    <text evidence="1">Belongs to the peptidase A24 family.</text>
</comment>
<proteinExistence type="inferred from homology"/>
<keyword evidence="2" id="KW-0812">Transmembrane</keyword>
<accession>A0A1E3U7I6</accession>
<feature type="transmembrane region" description="Helical" evidence="2">
    <location>
        <begin position="194"/>
        <end position="212"/>
    </location>
</feature>
<reference evidence="4 7" key="1">
    <citation type="submission" date="2016-07" db="EMBL/GenBank/DDBJ databases">
        <title>Characterization of isolates of Eisenbergiella tayi derived from blood cultures, using whole genome sequencing.</title>
        <authorList>
            <person name="Burdz T."/>
            <person name="Wiebe D."/>
            <person name="Huynh C."/>
            <person name="Bernard K."/>
        </authorList>
    </citation>
    <scope>NUCLEOTIDE SEQUENCE [LARGE SCALE GENOMIC DNA]</scope>
    <source>
        <strain evidence="4 7">NML 110608</strain>
    </source>
</reference>
<sequence>MVEEYLISAAAALLTAAVMAAVSLGELKREGISGEKKNRRLWAIGAVLYIGAAFLFAYYGYSFWKRERYYILLCTLPVLALTDRMERRIPNRFLLILGILRIFILAGEIAAYPLLWTDFTAHACTGAAGSFILMMAAWFISRKKLGLGDVKLLTITGLYLGFSLNYMVLFLSLVFAALWGVWNVWRKKMDVKDSVAFAPFITAGLFTALILGL</sequence>
<feature type="domain" description="Prepilin type IV endopeptidase peptidase" evidence="3">
    <location>
        <begin position="71"/>
        <end position="181"/>
    </location>
</feature>
<dbReference type="Pfam" id="PF01478">
    <property type="entry name" value="Peptidase_A24"/>
    <property type="match status" value="1"/>
</dbReference>
<evidence type="ECO:0000313" key="4">
    <source>
        <dbReference type="EMBL" id="ODM02005.1"/>
    </source>
</evidence>